<comment type="caution">
    <text evidence="1">The sequence shown here is derived from an EMBL/GenBank/DDBJ whole genome shotgun (WGS) entry which is preliminary data.</text>
</comment>
<keyword evidence="2" id="KW-1185">Reference proteome</keyword>
<name>A0ABQ7EEW5_BRACR</name>
<sequence length="59" mass="6763">MTFSSDYIVNGSWNLPPARSDLHLRAMVYISTVIPSSQQDKATWVIDSITYFYFSSKIL</sequence>
<evidence type="ECO:0000313" key="2">
    <source>
        <dbReference type="Proteomes" id="UP000266723"/>
    </source>
</evidence>
<protein>
    <submittedName>
        <fullName evidence="1">Uncharacterized protein</fullName>
    </submittedName>
</protein>
<gene>
    <name evidence="1" type="ORF">DY000_02024715</name>
</gene>
<evidence type="ECO:0000313" key="1">
    <source>
        <dbReference type="EMBL" id="KAF3595504.1"/>
    </source>
</evidence>
<organism evidence="1 2">
    <name type="scientific">Brassica cretica</name>
    <name type="common">Mustard</name>
    <dbReference type="NCBI Taxonomy" id="69181"/>
    <lineage>
        <taxon>Eukaryota</taxon>
        <taxon>Viridiplantae</taxon>
        <taxon>Streptophyta</taxon>
        <taxon>Embryophyta</taxon>
        <taxon>Tracheophyta</taxon>
        <taxon>Spermatophyta</taxon>
        <taxon>Magnoliopsida</taxon>
        <taxon>eudicotyledons</taxon>
        <taxon>Gunneridae</taxon>
        <taxon>Pentapetalae</taxon>
        <taxon>rosids</taxon>
        <taxon>malvids</taxon>
        <taxon>Brassicales</taxon>
        <taxon>Brassicaceae</taxon>
        <taxon>Brassiceae</taxon>
        <taxon>Brassica</taxon>
    </lineage>
</organism>
<accession>A0ABQ7EEW5</accession>
<reference evidence="1 2" key="1">
    <citation type="journal article" date="2020" name="BMC Genomics">
        <title>Intraspecific diversification of the crop wild relative Brassica cretica Lam. using demographic model selection.</title>
        <authorList>
            <person name="Kioukis A."/>
            <person name="Michalopoulou V.A."/>
            <person name="Briers L."/>
            <person name="Pirintsos S."/>
            <person name="Studholme D.J."/>
            <person name="Pavlidis P."/>
            <person name="Sarris P.F."/>
        </authorList>
    </citation>
    <scope>NUCLEOTIDE SEQUENCE [LARGE SCALE GENOMIC DNA]</scope>
    <source>
        <strain evidence="2">cv. PFS-1207/04</strain>
    </source>
</reference>
<proteinExistence type="predicted"/>
<dbReference type="EMBL" id="QGKV02000299">
    <property type="protein sequence ID" value="KAF3595504.1"/>
    <property type="molecule type" value="Genomic_DNA"/>
</dbReference>
<dbReference type="Proteomes" id="UP000266723">
    <property type="component" value="Unassembled WGS sequence"/>
</dbReference>